<keyword evidence="3" id="KW-1185">Reference proteome</keyword>
<dbReference type="KEGG" id="acad:UA74_20015"/>
<dbReference type="InterPro" id="IPR039069">
    <property type="entry name" value="CE7"/>
</dbReference>
<dbReference type="PANTHER" id="PTHR40111">
    <property type="entry name" value="CEPHALOSPORIN-C DEACETYLASE"/>
    <property type="match status" value="1"/>
</dbReference>
<dbReference type="RefSeq" id="WP_075765172.1">
    <property type="nucleotide sequence ID" value="NZ_CP016076.1"/>
</dbReference>
<keyword evidence="2" id="KW-0378">Hydrolase</keyword>
<dbReference type="SUPFAM" id="SSF53474">
    <property type="entry name" value="alpha/beta-Hydrolases"/>
    <property type="match status" value="1"/>
</dbReference>
<dbReference type="AlphaFoldDB" id="A0AAC9PTD9"/>
<dbReference type="PANTHER" id="PTHR40111:SF1">
    <property type="entry name" value="CEPHALOSPORIN-C DEACETYLASE"/>
    <property type="match status" value="1"/>
</dbReference>
<dbReference type="GO" id="GO:0005976">
    <property type="term" value="P:polysaccharide metabolic process"/>
    <property type="evidence" value="ECO:0007669"/>
    <property type="project" value="TreeGrafter"/>
</dbReference>
<accession>A0AAC9PTD9</accession>
<dbReference type="Pfam" id="PF05448">
    <property type="entry name" value="AXE1"/>
    <property type="match status" value="1"/>
</dbReference>
<protein>
    <submittedName>
        <fullName evidence="2">Acetyl esterase (Deacetylase)</fullName>
        <ecNumber evidence="2">3.1.1.41</ecNumber>
    </submittedName>
</protein>
<dbReference type="InterPro" id="IPR008391">
    <property type="entry name" value="AXE1_dom"/>
</dbReference>
<dbReference type="EC" id="3.1.1.41" evidence="2"/>
<dbReference type="EMBL" id="CP016076">
    <property type="protein sequence ID" value="APU16028.1"/>
    <property type="molecule type" value="Genomic_DNA"/>
</dbReference>
<name>A0AAC9PTD9_9PSEU</name>
<dbReference type="Gene3D" id="3.40.50.1820">
    <property type="entry name" value="alpha/beta hydrolase"/>
    <property type="match status" value="1"/>
</dbReference>
<proteinExistence type="predicted"/>
<evidence type="ECO:0000313" key="3">
    <source>
        <dbReference type="Proteomes" id="UP000185511"/>
    </source>
</evidence>
<dbReference type="Proteomes" id="UP000185511">
    <property type="component" value="Chromosome"/>
</dbReference>
<evidence type="ECO:0000259" key="1">
    <source>
        <dbReference type="Pfam" id="PF05448"/>
    </source>
</evidence>
<feature type="domain" description="Acetyl xylan esterase" evidence="1">
    <location>
        <begin position="3"/>
        <end position="233"/>
    </location>
</feature>
<organism evidence="2 3">
    <name type="scientific">Actinoalloteichus fjordicus</name>
    <dbReference type="NCBI Taxonomy" id="1612552"/>
    <lineage>
        <taxon>Bacteria</taxon>
        <taxon>Bacillati</taxon>
        <taxon>Actinomycetota</taxon>
        <taxon>Actinomycetes</taxon>
        <taxon>Pseudonocardiales</taxon>
        <taxon>Pseudonocardiaceae</taxon>
        <taxon>Actinoalloteichus</taxon>
    </lineage>
</organism>
<dbReference type="GO" id="GO:0047739">
    <property type="term" value="F:cephalosporin-C deacetylase activity"/>
    <property type="evidence" value="ECO:0007669"/>
    <property type="project" value="UniProtKB-EC"/>
</dbReference>
<sequence length="289" mass="31884">MSEFDTFWTELDADLAGFPARPVLDPVPARSTEHFTGYEIRFSSLDSHRLFGYLSVPTGPGPFPGLLELPRHGSVNHAPHYNDRLRYVVLTPMHRGQRRADSPFRARYPGLFTLGIEDPITFVYRAILADCLRAAEVLAARPEVDPARIGITGDDLVLTTAARRPVFTAARVTGALLHAAQVRRHTTGEYPLEELNDLLRLRPQDEPLVTRTLALFDPARHAESVRAATLLSVPSGAAPWTAELVRALGADVETYRLTDEDAADAVAMDGWLADRLGVETLARFVSELP</sequence>
<reference evidence="3" key="1">
    <citation type="submission" date="2016-06" db="EMBL/GenBank/DDBJ databases">
        <title>Complete genome sequence of Actinoalloteichus fjordicus DSM 46855 (=ADI127-17), type strain of the new species Actinoalloteichus fjordicus.</title>
        <authorList>
            <person name="Ruckert C."/>
            <person name="Nouioui I."/>
            <person name="Willmese J."/>
            <person name="van Wezel G."/>
            <person name="Klenk H.-P."/>
            <person name="Kalinowski J."/>
            <person name="Zotchev S.B."/>
        </authorList>
    </citation>
    <scope>NUCLEOTIDE SEQUENCE [LARGE SCALE GENOMIC DNA]</scope>
    <source>
        <strain evidence="3">ADI127-7</strain>
    </source>
</reference>
<gene>
    <name evidence="2" type="ORF">UA74_20015</name>
</gene>
<evidence type="ECO:0000313" key="2">
    <source>
        <dbReference type="EMBL" id="APU16028.1"/>
    </source>
</evidence>
<dbReference type="InterPro" id="IPR029058">
    <property type="entry name" value="AB_hydrolase_fold"/>
</dbReference>